<dbReference type="Proteomes" id="UP000240830">
    <property type="component" value="Unassembled WGS sequence"/>
</dbReference>
<dbReference type="InterPro" id="IPR027417">
    <property type="entry name" value="P-loop_NTPase"/>
</dbReference>
<sequence>MLVAAILEIVERSESKPVIVGLCGPQGCGKSTLCELACDKLRRDGWNLDCVSLDDYYLPHESLLALRDRLKNPLYEFRGNPGTHDVELLFEHLNAFKHGAHPIVVPTYDKHARGGLGDRNVSRGLGDRNASRGLGDRTAPRVLGDRAASRTLGDRVTPRVISLPLDILLVEGWMVGFQPCESPETESATLLNESLRAYQKVWGLFSGYIFLRTRDLSIIYRWRWEQELNACRLAGTHCRSKATIDRFVDQFMPAYKLFYHVPPTNSIILELDFDRKLTRL</sequence>
<evidence type="ECO:0000313" key="2">
    <source>
        <dbReference type="EMBL" id="PJF16777.1"/>
    </source>
</evidence>
<dbReference type="AlphaFoldDB" id="A0A2H9TG68"/>
<evidence type="ECO:0000256" key="1">
    <source>
        <dbReference type="SAM" id="MobiDB-lite"/>
    </source>
</evidence>
<dbReference type="PANTHER" id="PTHR10285">
    <property type="entry name" value="URIDINE KINASE"/>
    <property type="match status" value="1"/>
</dbReference>
<name>A0A2H9TG68_9FUNG</name>
<dbReference type="Gene3D" id="3.40.50.300">
    <property type="entry name" value="P-loop containing nucleotide triphosphate hydrolases"/>
    <property type="match status" value="2"/>
</dbReference>
<reference evidence="2 3" key="1">
    <citation type="submission" date="2016-10" db="EMBL/GenBank/DDBJ databases">
        <title>The genome of Paramicrosporidium saccamoebae is the missing link in understanding Cryptomycota and Microsporidia evolution.</title>
        <authorList>
            <person name="Quandt C.A."/>
            <person name="Beaudet D."/>
            <person name="Corsaro D."/>
            <person name="Michel R."/>
            <person name="Corradi N."/>
            <person name="James T."/>
        </authorList>
    </citation>
    <scope>NUCLEOTIDE SEQUENCE [LARGE SCALE GENOMIC DNA]</scope>
    <source>
        <strain evidence="2 3">KSL3</strain>
    </source>
</reference>
<feature type="region of interest" description="Disordered" evidence="1">
    <location>
        <begin position="115"/>
        <end position="139"/>
    </location>
</feature>
<protein>
    <submittedName>
        <fullName evidence="2">Uncharacterized protein</fullName>
    </submittedName>
</protein>
<keyword evidence="3" id="KW-1185">Reference proteome</keyword>
<dbReference type="SUPFAM" id="SSF52540">
    <property type="entry name" value="P-loop containing nucleoside triphosphate hydrolases"/>
    <property type="match status" value="1"/>
</dbReference>
<feature type="compositionally biased region" description="Basic and acidic residues" evidence="1">
    <location>
        <begin position="125"/>
        <end position="139"/>
    </location>
</feature>
<dbReference type="OrthoDB" id="347435at2759"/>
<comment type="caution">
    <text evidence="2">The sequence shown here is derived from an EMBL/GenBank/DDBJ whole genome shotgun (WGS) entry which is preliminary data.</text>
</comment>
<dbReference type="EMBL" id="MTSL01000207">
    <property type="protein sequence ID" value="PJF16777.1"/>
    <property type="molecule type" value="Genomic_DNA"/>
</dbReference>
<dbReference type="STRING" id="1246581.A0A2H9TG68"/>
<accession>A0A2H9TG68</accession>
<organism evidence="2 3">
    <name type="scientific">Paramicrosporidium saccamoebae</name>
    <dbReference type="NCBI Taxonomy" id="1246581"/>
    <lineage>
        <taxon>Eukaryota</taxon>
        <taxon>Fungi</taxon>
        <taxon>Fungi incertae sedis</taxon>
        <taxon>Cryptomycota</taxon>
        <taxon>Cryptomycota incertae sedis</taxon>
        <taxon>Paramicrosporidium</taxon>
    </lineage>
</organism>
<proteinExistence type="predicted"/>
<evidence type="ECO:0000313" key="3">
    <source>
        <dbReference type="Proteomes" id="UP000240830"/>
    </source>
</evidence>
<gene>
    <name evidence="2" type="ORF">PSACC_03402</name>
</gene>